<proteinExistence type="predicted"/>
<dbReference type="AlphaFoldDB" id="A0A5E6QFZ0"/>
<dbReference type="EMBL" id="CABVHB010000004">
    <property type="protein sequence ID" value="VVM54237.1"/>
    <property type="molecule type" value="Genomic_DNA"/>
</dbReference>
<organism evidence="1 2">
    <name type="scientific">Pseudomonas fluorescens</name>
    <dbReference type="NCBI Taxonomy" id="294"/>
    <lineage>
        <taxon>Bacteria</taxon>
        <taxon>Pseudomonadati</taxon>
        <taxon>Pseudomonadota</taxon>
        <taxon>Gammaproteobacteria</taxon>
        <taxon>Pseudomonadales</taxon>
        <taxon>Pseudomonadaceae</taxon>
        <taxon>Pseudomonas</taxon>
    </lineage>
</organism>
<accession>A0A5E6QFZ0</accession>
<name>A0A5E6QFZ0_PSEFL</name>
<protein>
    <submittedName>
        <fullName evidence="1">Uncharacterized protein</fullName>
    </submittedName>
</protein>
<dbReference type="Proteomes" id="UP000344274">
    <property type="component" value="Unassembled WGS sequence"/>
</dbReference>
<sequence length="149" mass="15931">MIKLDKLPKGYTPYSTLSLCGNKLLGGTKIIAIKGVLPLLIGKGSKPQIWLQALQSPQSKKYILLVDASISRHQLVRVEEVGRQIIVKVNGGTVLKVEQTGDDQAIVTELDLRSIGFNVYGGMSDLSVGGLTFSNSTFDGAGVMVDIGE</sequence>
<evidence type="ECO:0000313" key="1">
    <source>
        <dbReference type="EMBL" id="VVM54237.1"/>
    </source>
</evidence>
<evidence type="ECO:0000313" key="2">
    <source>
        <dbReference type="Proteomes" id="UP000344274"/>
    </source>
</evidence>
<reference evidence="1 2" key="1">
    <citation type="submission" date="2019-09" db="EMBL/GenBank/DDBJ databases">
        <authorList>
            <person name="Chandra G."/>
            <person name="Truman W A."/>
        </authorList>
    </citation>
    <scope>NUCLEOTIDE SEQUENCE [LARGE SCALE GENOMIC DNA]</scope>
    <source>
        <strain evidence="1">PS673</strain>
    </source>
</reference>
<gene>
    <name evidence="1" type="ORF">PS673_00927</name>
</gene>
<dbReference type="RefSeq" id="WP_154946645.1">
    <property type="nucleotide sequence ID" value="NZ_CABVHB010000004.1"/>
</dbReference>